<gene>
    <name evidence="5" type="ORF">H9873_02090</name>
</gene>
<evidence type="ECO:0000256" key="1">
    <source>
        <dbReference type="ARBA" id="ARBA00022723"/>
    </source>
</evidence>
<organism evidence="5 6">
    <name type="scientific">Candidatus Dorea gallistercoris</name>
    <dbReference type="NCBI Taxonomy" id="2838542"/>
    <lineage>
        <taxon>Bacteria</taxon>
        <taxon>Bacillati</taxon>
        <taxon>Bacillota</taxon>
        <taxon>Clostridia</taxon>
        <taxon>Lachnospirales</taxon>
        <taxon>Lachnospiraceae</taxon>
        <taxon>Dorea</taxon>
    </lineage>
</organism>
<evidence type="ECO:0000313" key="6">
    <source>
        <dbReference type="Proteomes" id="UP000824263"/>
    </source>
</evidence>
<dbReference type="Proteomes" id="UP000824263">
    <property type="component" value="Unassembled WGS sequence"/>
</dbReference>
<evidence type="ECO:0000256" key="2">
    <source>
        <dbReference type="ARBA" id="ARBA00023004"/>
    </source>
</evidence>
<proteinExistence type="predicted"/>
<dbReference type="InterPro" id="IPR036812">
    <property type="entry name" value="NAD(P)_OxRdtase_dom_sf"/>
</dbReference>
<dbReference type="GO" id="GO:0046872">
    <property type="term" value="F:metal ion binding"/>
    <property type="evidence" value="ECO:0007669"/>
    <property type="project" value="UniProtKB-KW"/>
</dbReference>
<evidence type="ECO:0000256" key="3">
    <source>
        <dbReference type="ARBA" id="ARBA00023014"/>
    </source>
</evidence>
<dbReference type="EMBL" id="DXGF01000037">
    <property type="protein sequence ID" value="HIW83105.1"/>
    <property type="molecule type" value="Genomic_DNA"/>
</dbReference>
<reference evidence="5" key="2">
    <citation type="submission" date="2021-04" db="EMBL/GenBank/DDBJ databases">
        <authorList>
            <person name="Gilroy R."/>
        </authorList>
    </citation>
    <scope>NUCLEOTIDE SEQUENCE</scope>
    <source>
        <strain evidence="5">ChiSxjej1B13-11762</strain>
    </source>
</reference>
<dbReference type="GO" id="GO:0051536">
    <property type="term" value="F:iron-sulfur cluster binding"/>
    <property type="evidence" value="ECO:0007669"/>
    <property type="project" value="UniProtKB-KW"/>
</dbReference>
<protein>
    <submittedName>
        <fullName evidence="5">Aldo/keto reductase</fullName>
    </submittedName>
</protein>
<dbReference type="PROSITE" id="PS00198">
    <property type="entry name" value="4FE4S_FER_1"/>
    <property type="match status" value="1"/>
</dbReference>
<dbReference type="AlphaFoldDB" id="A0A9D1R926"/>
<keyword evidence="2" id="KW-0408">Iron</keyword>
<dbReference type="Pfam" id="PF13187">
    <property type="entry name" value="Fer4_9"/>
    <property type="match status" value="1"/>
</dbReference>
<dbReference type="InterPro" id="IPR017896">
    <property type="entry name" value="4Fe4S_Fe-S-bd"/>
</dbReference>
<keyword evidence="1" id="KW-0479">Metal-binding</keyword>
<name>A0A9D1R926_9FIRM</name>
<keyword evidence="3" id="KW-0411">Iron-sulfur</keyword>
<dbReference type="InterPro" id="IPR023210">
    <property type="entry name" value="NADP_OxRdtase_dom"/>
</dbReference>
<dbReference type="Pfam" id="PF00248">
    <property type="entry name" value="Aldo_ket_red"/>
    <property type="match status" value="1"/>
</dbReference>
<dbReference type="SUPFAM" id="SSF51430">
    <property type="entry name" value="NAD(P)-linked oxidoreductase"/>
    <property type="match status" value="1"/>
</dbReference>
<dbReference type="PANTHER" id="PTHR43312">
    <property type="entry name" value="D-THREO-ALDOSE 1-DEHYDROGENASE"/>
    <property type="match status" value="1"/>
</dbReference>
<feature type="domain" description="4Fe-4S ferredoxin-type" evidence="4">
    <location>
        <begin position="331"/>
        <end position="359"/>
    </location>
</feature>
<dbReference type="CDD" id="cd19096">
    <property type="entry name" value="AKR_Fe-S_oxidoreductase"/>
    <property type="match status" value="1"/>
</dbReference>
<dbReference type="Gene3D" id="3.20.20.100">
    <property type="entry name" value="NADP-dependent oxidoreductase domain"/>
    <property type="match status" value="1"/>
</dbReference>
<comment type="caution">
    <text evidence="5">The sequence shown here is derived from an EMBL/GenBank/DDBJ whole genome shotgun (WGS) entry which is preliminary data.</text>
</comment>
<dbReference type="PANTHER" id="PTHR43312:SF2">
    <property type="entry name" value="OXIDOREDUCTASE"/>
    <property type="match status" value="1"/>
</dbReference>
<accession>A0A9D1R926</accession>
<evidence type="ECO:0000313" key="5">
    <source>
        <dbReference type="EMBL" id="HIW83105.1"/>
    </source>
</evidence>
<dbReference type="InterPro" id="IPR053135">
    <property type="entry name" value="AKR2_Oxidoreductase"/>
</dbReference>
<dbReference type="SUPFAM" id="SSF46548">
    <property type="entry name" value="alpha-helical ferredoxin"/>
    <property type="match status" value="1"/>
</dbReference>
<evidence type="ECO:0000259" key="4">
    <source>
        <dbReference type="PROSITE" id="PS51379"/>
    </source>
</evidence>
<sequence>MYYKDFKGNNISTLGLGSLRLPTVTEDPNKIDRQKAQQVIDQAFASGINYFDTAYTYHGGDSERFLGEALSRYPRDSYYLTSKFYVAATTDIEKVFEEQLKRCQTDYFDFYLLHGMQEQYIEKYMDPQKDYIGYLLKQKEAGRIRYLGFSSHAAPEALERFVDWCPDFDMALIQLNYLDWSLLDGKRQYEILTDHGIPIWVMEPLKGGRLTHLNEKAEAILREAAPERSIPSWSFRYLLGLDNVQCVLSGMASPEQILENASIFEAHDPLSRQEEAALREAVQVFKSELGVPCSACRYCCPVCPARLDIPLLIQGYNELTISGETWKISSLSQTKGPSACLQCGACAKRCPQKIDIPGVMKAYAKLS</sequence>
<reference evidence="5" key="1">
    <citation type="journal article" date="2021" name="PeerJ">
        <title>Extensive microbial diversity within the chicken gut microbiome revealed by metagenomics and culture.</title>
        <authorList>
            <person name="Gilroy R."/>
            <person name="Ravi A."/>
            <person name="Getino M."/>
            <person name="Pursley I."/>
            <person name="Horton D.L."/>
            <person name="Alikhan N.F."/>
            <person name="Baker D."/>
            <person name="Gharbi K."/>
            <person name="Hall N."/>
            <person name="Watson M."/>
            <person name="Adriaenssens E.M."/>
            <person name="Foster-Nyarko E."/>
            <person name="Jarju S."/>
            <person name="Secka A."/>
            <person name="Antonio M."/>
            <person name="Oren A."/>
            <person name="Chaudhuri R.R."/>
            <person name="La Ragione R."/>
            <person name="Hildebrand F."/>
            <person name="Pallen M.J."/>
        </authorList>
    </citation>
    <scope>NUCLEOTIDE SEQUENCE</scope>
    <source>
        <strain evidence="5">ChiSxjej1B13-11762</strain>
    </source>
</reference>
<dbReference type="PROSITE" id="PS51379">
    <property type="entry name" value="4FE4S_FER_2"/>
    <property type="match status" value="1"/>
</dbReference>
<dbReference type="InterPro" id="IPR017900">
    <property type="entry name" value="4Fe4S_Fe_S_CS"/>
</dbReference>